<dbReference type="RefSeq" id="WP_344063000.1">
    <property type="nucleotide sequence ID" value="NZ_BAAAPU010000007.1"/>
</dbReference>
<proteinExistence type="predicted"/>
<evidence type="ECO:0000313" key="9">
    <source>
        <dbReference type="Proteomes" id="UP001500013"/>
    </source>
</evidence>
<dbReference type="SUPFAM" id="SSF51306">
    <property type="entry name" value="LexA/Signal peptidase"/>
    <property type="match status" value="1"/>
</dbReference>
<evidence type="ECO:0000256" key="1">
    <source>
        <dbReference type="ARBA" id="ARBA00004370"/>
    </source>
</evidence>
<dbReference type="InterPro" id="IPR036286">
    <property type="entry name" value="LexA/Signal_pep-like_sf"/>
</dbReference>
<dbReference type="EMBL" id="BAAAPU010000007">
    <property type="protein sequence ID" value="GAA1983319.1"/>
    <property type="molecule type" value="Genomic_DNA"/>
</dbReference>
<feature type="transmembrane region" description="Helical" evidence="7">
    <location>
        <begin position="18"/>
        <end position="36"/>
    </location>
</feature>
<feature type="region of interest" description="Disordered" evidence="6">
    <location>
        <begin position="178"/>
        <end position="199"/>
    </location>
</feature>
<dbReference type="InterPro" id="IPR019533">
    <property type="entry name" value="Peptidase_S26"/>
</dbReference>
<evidence type="ECO:0000256" key="2">
    <source>
        <dbReference type="ARBA" id="ARBA00022692"/>
    </source>
</evidence>
<sequence length="199" mass="20774">MARQQTEGPGTVRRLSRWAVNLVVVVVIAACAAWLVPSLMGYSRYVITGGSMTGTYDKGSIVLEKPVAVGDLKVGDVITYLPPADSGVANLVTHRILEMKPAAGGGTLFTTKGDANPKPDPWHFTLVSQEQPVVQYGVPHAGWLLIALADRNTRMVLIGGPAALIALVALGQLVGAARPRGGRKDGSTDATARVAPISG</sequence>
<dbReference type="EC" id="3.4.21.89" evidence="5"/>
<accession>A0ABP5DRY8</accession>
<keyword evidence="3 7" id="KW-1133">Transmembrane helix</keyword>
<gene>
    <name evidence="8" type="ORF">GCM10009817_25900</name>
</gene>
<evidence type="ECO:0000256" key="5">
    <source>
        <dbReference type="NCBIfam" id="TIGR02228"/>
    </source>
</evidence>
<evidence type="ECO:0000256" key="6">
    <source>
        <dbReference type="SAM" id="MobiDB-lite"/>
    </source>
</evidence>
<feature type="transmembrane region" description="Helical" evidence="7">
    <location>
        <begin position="155"/>
        <end position="174"/>
    </location>
</feature>
<comment type="caution">
    <text evidence="8">The sequence shown here is derived from an EMBL/GenBank/DDBJ whole genome shotgun (WGS) entry which is preliminary data.</text>
</comment>
<keyword evidence="4 7" id="KW-0472">Membrane</keyword>
<evidence type="ECO:0000256" key="7">
    <source>
        <dbReference type="SAM" id="Phobius"/>
    </source>
</evidence>
<evidence type="ECO:0000256" key="3">
    <source>
        <dbReference type="ARBA" id="ARBA00022989"/>
    </source>
</evidence>
<name>A0ABP5DRY8_9MICO</name>
<dbReference type="PROSITE" id="PS51257">
    <property type="entry name" value="PROKAR_LIPOPROTEIN"/>
    <property type="match status" value="1"/>
</dbReference>
<dbReference type="InterPro" id="IPR001733">
    <property type="entry name" value="Peptidase_S26B"/>
</dbReference>
<comment type="subcellular location">
    <subcellularLocation>
        <location evidence="1">Membrane</location>
    </subcellularLocation>
</comment>
<protein>
    <recommendedName>
        <fullName evidence="5">Signal peptidase I</fullName>
        <ecNumber evidence="5">3.4.21.89</ecNumber>
    </recommendedName>
</protein>
<keyword evidence="9" id="KW-1185">Reference proteome</keyword>
<reference evidence="9" key="1">
    <citation type="journal article" date="2019" name="Int. J. Syst. Evol. Microbiol.">
        <title>The Global Catalogue of Microorganisms (GCM) 10K type strain sequencing project: providing services to taxonomists for standard genome sequencing and annotation.</title>
        <authorList>
            <consortium name="The Broad Institute Genomics Platform"/>
            <consortium name="The Broad Institute Genome Sequencing Center for Infectious Disease"/>
            <person name="Wu L."/>
            <person name="Ma J."/>
        </authorList>
    </citation>
    <scope>NUCLEOTIDE SEQUENCE [LARGE SCALE GENOMIC DNA]</scope>
    <source>
        <strain evidence="9">JCM 15628</strain>
    </source>
</reference>
<evidence type="ECO:0000256" key="4">
    <source>
        <dbReference type="ARBA" id="ARBA00023136"/>
    </source>
</evidence>
<dbReference type="Proteomes" id="UP001500013">
    <property type="component" value="Unassembled WGS sequence"/>
</dbReference>
<dbReference type="CDD" id="cd06530">
    <property type="entry name" value="S26_SPase_I"/>
    <property type="match status" value="1"/>
</dbReference>
<keyword evidence="2 7" id="KW-0812">Transmembrane</keyword>
<evidence type="ECO:0000313" key="8">
    <source>
        <dbReference type="EMBL" id="GAA1983319.1"/>
    </source>
</evidence>
<organism evidence="8 9">
    <name type="scientific">Terrabacter lapilli</name>
    <dbReference type="NCBI Taxonomy" id="436231"/>
    <lineage>
        <taxon>Bacteria</taxon>
        <taxon>Bacillati</taxon>
        <taxon>Actinomycetota</taxon>
        <taxon>Actinomycetes</taxon>
        <taxon>Micrococcales</taxon>
        <taxon>Intrasporangiaceae</taxon>
        <taxon>Terrabacter</taxon>
    </lineage>
</organism>
<dbReference type="NCBIfam" id="TIGR02228">
    <property type="entry name" value="sigpep_I_arch"/>
    <property type="match status" value="1"/>
</dbReference>